<dbReference type="AlphaFoldDB" id="A0AAV1R1W9"/>
<organism evidence="4 5">
    <name type="scientific">Dovyalis caffra</name>
    <dbReference type="NCBI Taxonomy" id="77055"/>
    <lineage>
        <taxon>Eukaryota</taxon>
        <taxon>Viridiplantae</taxon>
        <taxon>Streptophyta</taxon>
        <taxon>Embryophyta</taxon>
        <taxon>Tracheophyta</taxon>
        <taxon>Spermatophyta</taxon>
        <taxon>Magnoliopsida</taxon>
        <taxon>eudicotyledons</taxon>
        <taxon>Gunneridae</taxon>
        <taxon>Pentapetalae</taxon>
        <taxon>rosids</taxon>
        <taxon>fabids</taxon>
        <taxon>Malpighiales</taxon>
        <taxon>Salicaceae</taxon>
        <taxon>Flacourtieae</taxon>
        <taxon>Dovyalis</taxon>
    </lineage>
</organism>
<reference evidence="4 5" key="1">
    <citation type="submission" date="2024-01" db="EMBL/GenBank/DDBJ databases">
        <authorList>
            <person name="Waweru B."/>
        </authorList>
    </citation>
    <scope>NUCLEOTIDE SEQUENCE [LARGE SCALE GENOMIC DNA]</scope>
</reference>
<feature type="transmembrane region" description="Helical" evidence="3">
    <location>
        <begin position="110"/>
        <end position="129"/>
    </location>
</feature>
<evidence type="ECO:0000313" key="5">
    <source>
        <dbReference type="Proteomes" id="UP001314170"/>
    </source>
</evidence>
<dbReference type="InterPro" id="IPR023201">
    <property type="entry name" value="SecY_dom_sf"/>
</dbReference>
<keyword evidence="5" id="KW-1185">Reference proteome</keyword>
<dbReference type="Gene3D" id="1.10.3370.10">
    <property type="entry name" value="SecY subunit domain"/>
    <property type="match status" value="1"/>
</dbReference>
<evidence type="ECO:0000313" key="4">
    <source>
        <dbReference type="EMBL" id="CAK7327736.1"/>
    </source>
</evidence>
<accession>A0AAV1R1W9</accession>
<dbReference type="GO" id="GO:0009535">
    <property type="term" value="C:chloroplast thylakoid membrane"/>
    <property type="evidence" value="ECO:0007669"/>
    <property type="project" value="UniProtKB-SubCell"/>
</dbReference>
<evidence type="ECO:0000256" key="2">
    <source>
        <dbReference type="RuleBase" id="RU004349"/>
    </source>
</evidence>
<keyword evidence="3" id="KW-0472">Membrane</keyword>
<dbReference type="EMBL" id="CAWUPB010000858">
    <property type="protein sequence ID" value="CAK7327736.1"/>
    <property type="molecule type" value="Genomic_DNA"/>
</dbReference>
<feature type="transmembrane region" description="Helical" evidence="3">
    <location>
        <begin position="54"/>
        <end position="75"/>
    </location>
</feature>
<comment type="similarity">
    <text evidence="2">Belongs to the SecY/SEC61-alpha family.</text>
</comment>
<sequence>MIIQSEGRDLSRYILGPLVTSGMLMEFLVGTKLIKVDKNVREDCELQFDISFPFAFAEKFLGVLIAIGQAVTYILMGMYGPLELLGVGNSILIVAQLCFASILMMCLDELLQIGYGLGSGISLFMATTMR</sequence>
<dbReference type="InterPro" id="IPR002208">
    <property type="entry name" value="SecY/SEC61-alpha"/>
</dbReference>
<dbReference type="GO" id="GO:0015031">
    <property type="term" value="P:protein transport"/>
    <property type="evidence" value="ECO:0007669"/>
    <property type="project" value="InterPro"/>
</dbReference>
<dbReference type="SUPFAM" id="SSF103491">
    <property type="entry name" value="Preprotein translocase SecY subunit"/>
    <property type="match status" value="1"/>
</dbReference>
<dbReference type="Pfam" id="PF00344">
    <property type="entry name" value="SecY"/>
    <property type="match status" value="1"/>
</dbReference>
<evidence type="ECO:0000256" key="1">
    <source>
        <dbReference type="ARBA" id="ARBA00004454"/>
    </source>
</evidence>
<evidence type="ECO:0000256" key="3">
    <source>
        <dbReference type="SAM" id="Phobius"/>
    </source>
</evidence>
<name>A0AAV1R1W9_9ROSI</name>
<feature type="transmembrane region" description="Helical" evidence="3">
    <location>
        <begin position="12"/>
        <end position="34"/>
    </location>
</feature>
<feature type="transmembrane region" description="Helical" evidence="3">
    <location>
        <begin position="82"/>
        <end position="104"/>
    </location>
</feature>
<protein>
    <recommendedName>
        <fullName evidence="6">Translocon Sec61/SecY plug domain-containing protein</fullName>
    </recommendedName>
</protein>
<dbReference type="PANTHER" id="PTHR10906">
    <property type="entry name" value="SECY/SEC61-ALPHA FAMILY MEMBER"/>
    <property type="match status" value="1"/>
</dbReference>
<gene>
    <name evidence="4" type="ORF">DCAF_LOCUS5452</name>
</gene>
<comment type="caution">
    <text evidence="4">The sequence shown here is derived from an EMBL/GenBank/DDBJ whole genome shotgun (WGS) entry which is preliminary data.</text>
</comment>
<keyword evidence="3" id="KW-0812">Transmembrane</keyword>
<evidence type="ECO:0008006" key="6">
    <source>
        <dbReference type="Google" id="ProtNLM"/>
    </source>
</evidence>
<proteinExistence type="inferred from homology"/>
<dbReference type="Proteomes" id="UP001314170">
    <property type="component" value="Unassembled WGS sequence"/>
</dbReference>
<keyword evidence="3" id="KW-1133">Transmembrane helix</keyword>
<comment type="subcellular location">
    <subcellularLocation>
        <location evidence="1">Plastid</location>
        <location evidence="1">Chloroplast thylakoid membrane</location>
        <topology evidence="1">Multi-pass membrane protein</topology>
    </subcellularLocation>
</comment>